<keyword evidence="5" id="KW-0813">Transport</keyword>
<feature type="compositionally biased region" description="Low complexity" evidence="13">
    <location>
        <begin position="532"/>
        <end position="547"/>
    </location>
</feature>
<proteinExistence type="inferred from homology"/>
<dbReference type="GO" id="GO:0000045">
    <property type="term" value="P:autophagosome assembly"/>
    <property type="evidence" value="ECO:0007669"/>
    <property type="project" value="TreeGrafter"/>
</dbReference>
<comment type="caution">
    <text evidence="14">The sequence shown here is derived from an EMBL/GenBank/DDBJ whole genome shotgun (WGS) entry which is preliminary data.</text>
</comment>
<evidence type="ECO:0000256" key="13">
    <source>
        <dbReference type="SAM" id="MobiDB-lite"/>
    </source>
</evidence>
<protein>
    <recommendedName>
        <fullName evidence="4">Autophagy-related protein 2</fullName>
    </recommendedName>
</protein>
<feature type="region of interest" description="Disordered" evidence="13">
    <location>
        <begin position="2156"/>
        <end position="2175"/>
    </location>
</feature>
<feature type="compositionally biased region" description="Polar residues" evidence="13">
    <location>
        <begin position="611"/>
        <end position="623"/>
    </location>
</feature>
<feature type="compositionally biased region" description="Basic residues" evidence="13">
    <location>
        <begin position="110"/>
        <end position="127"/>
    </location>
</feature>
<evidence type="ECO:0000256" key="1">
    <source>
        <dbReference type="ARBA" id="ARBA00004406"/>
    </source>
</evidence>
<dbReference type="PANTHER" id="PTHR13190:SF1">
    <property type="entry name" value="AUTOPHAGY-RELATED 2, ISOFORM A"/>
    <property type="match status" value="1"/>
</dbReference>
<name>A0AAD9YZF5_9LECA</name>
<evidence type="ECO:0000313" key="15">
    <source>
        <dbReference type="Proteomes" id="UP001276659"/>
    </source>
</evidence>
<feature type="region of interest" description="Disordered" evidence="13">
    <location>
        <begin position="2047"/>
        <end position="2075"/>
    </location>
</feature>
<comment type="catalytic activity">
    <reaction evidence="12">
        <text>a 1,2-diacyl-sn-glycero-3-phosphocholine(in) = a 1,2-diacyl-sn-glycero-3-phosphocholine(out)</text>
        <dbReference type="Rhea" id="RHEA:38571"/>
        <dbReference type="ChEBI" id="CHEBI:57643"/>
    </reaction>
</comment>
<feature type="region of interest" description="Disordered" evidence="13">
    <location>
        <begin position="572"/>
        <end position="687"/>
    </location>
</feature>
<feature type="compositionally biased region" description="Basic and acidic residues" evidence="13">
    <location>
        <begin position="627"/>
        <end position="640"/>
    </location>
</feature>
<dbReference type="GO" id="GO:0061723">
    <property type="term" value="P:glycophagy"/>
    <property type="evidence" value="ECO:0007669"/>
    <property type="project" value="TreeGrafter"/>
</dbReference>
<feature type="compositionally biased region" description="Polar residues" evidence="13">
    <location>
        <begin position="725"/>
        <end position="739"/>
    </location>
</feature>
<feature type="compositionally biased region" description="Basic and acidic residues" evidence="13">
    <location>
        <begin position="2163"/>
        <end position="2175"/>
    </location>
</feature>
<keyword evidence="9" id="KW-0472">Membrane</keyword>
<evidence type="ECO:0000256" key="5">
    <source>
        <dbReference type="ARBA" id="ARBA00022448"/>
    </source>
</evidence>
<evidence type="ECO:0000256" key="8">
    <source>
        <dbReference type="ARBA" id="ARBA00023055"/>
    </source>
</evidence>
<dbReference type="Pfam" id="PF13329">
    <property type="entry name" value="ATG2_CAD"/>
    <property type="match status" value="1"/>
</dbReference>
<feature type="compositionally biased region" description="Polar residues" evidence="13">
    <location>
        <begin position="508"/>
        <end position="525"/>
    </location>
</feature>
<comment type="catalytic activity">
    <reaction evidence="11">
        <text>a 1,2-diacyl-sn-glycero-3-phosphoethanolamine(in) = a 1,2-diacyl-sn-glycero-3-phosphoethanolamine(out)</text>
        <dbReference type="Rhea" id="RHEA:38895"/>
        <dbReference type="ChEBI" id="CHEBI:64612"/>
    </reaction>
</comment>
<reference evidence="14" key="1">
    <citation type="submission" date="2022-11" db="EMBL/GenBank/DDBJ databases">
        <title>Chromosomal genome sequence assembly and mating type (MAT) locus characterization of the leprose asexual lichenized fungus Lepraria neglecta (Nyl.) Erichsen.</title>
        <authorList>
            <person name="Allen J.L."/>
            <person name="Pfeffer B."/>
        </authorList>
    </citation>
    <scope>NUCLEOTIDE SEQUENCE</scope>
    <source>
        <strain evidence="14">Allen 5258</strain>
    </source>
</reference>
<dbReference type="GO" id="GO:0061709">
    <property type="term" value="P:reticulophagy"/>
    <property type="evidence" value="ECO:0007669"/>
    <property type="project" value="TreeGrafter"/>
</dbReference>
<keyword evidence="6" id="KW-0256">Endoplasmic reticulum</keyword>
<evidence type="ECO:0000256" key="10">
    <source>
        <dbReference type="ARBA" id="ARBA00024479"/>
    </source>
</evidence>
<sequence>MTYFIPSFFQKRILRYALSRLDLLDTDALDLDKLDITWGKRSTVELRDIPVHTRKLAALLQLPSSLAIVSAQILFLRLTVPADLYQSGILVEAQGVEVRVNADLEEQRRGKSGHKASKTHHGRHSKGIKAEPQRSTQTRVHDPGGSPPYRPSNKDINDDEELSEHLPTTDDLAKSFLQAEPKEKKAELEAAIAQSQYLDQSQTASEYSDDSSDLGVGNAISLPGFLADFLKGVGDRIQVKIQDVALDLNLKVDLPSQSSAGSDSSDGSELVTIRLIVEDIALNGVTSLPATRSGDKIPLTSGANVHKIRRVTINNLQAMLISEASMFANLARSTGPASPEATHASTMGRSASKPSRSSTSNTETMSSTSAHSTSSPRRNQRDLESSPNNGLSQSFEDVTSGEDDEALAASAYRYALGDSRYSKSSLTDSFYSGSGRSQDAQGAIADSAFLPGSPSHSGTANAGPSFSNDHAVQGSSYRDESPPETFAAHFDRPESSGLDNSDHRLGTDNLSDTYNNAASNESPDSSPRLYVSARRASNSSSPASDRISPSEDLTLSKIFSHEEAESMYMSAISHGSDRKDKSISLPGKWEQSDSESEGEGQIASFLEDHSLSQNHGSRSTQKSGLGIDRHDRPASERPGEMDSPAEHVATSPSNPTTDNQTESESAFQSTKQGNTSSQASESSSANFKSSFIMEKRIMTIENISLELPQGNPHTTTDSTESETSRPFTSNQSPPRNSSRVPHVSLVEPSSIASKPANIDDFQHSGQPSVIDIGKIQVLGDMALTRITVLIVQQLNAMRKDSPPENKKIDVAKSSLTKKQHLRLRIKEICWKFLDVVKGVSIRSPRSKQRTTPTHTFSSDSEVLLRAEVENLRAVHCDPRSSSILKLSAGKFRFGYASDDILSFDSGLKMRESTRDILAPIDNDMAVTVKQLGGTTEIHLTTLPLHVDLDLRRLDETFSWFGGLSSMLDLGSSMMSTVTVKEAVARTSHPSKPSRGVHFEAPKPSKPVQPRQDEPQDKVTVRIGGLLFDLRGSQASLRLESTAMKIVNRSEGLGLVVDRMNLSGPYLQRIQYEPSIGIKVANLRIEYLSEPKEGDLDRLLALLSPSKDKYERDDDILVDTLLSQRRKGGVLRGTVKSLESRISNIEDLQYFPSFAEDLKKLSTVAKYLPEDDRPGMLTLALVHEFKLEATVGGRFGVASLSSQDLEFAYVTLPSLMALGIKTLHLLRNQVEELVGEVVSEDISQDAHLPMVMARFIGNEMEPTAKIKLHNARVEYHVSTIMAMMGYKETMDGANIVADMVSSVATLTGRDSARNSPPRLSAQVSANSDASASSKALRFDIALRDSIIGLNPRSSPAKGLVVLTDTHFIGVMPREGVANATLELRKASIMVIDDIGNVTQSNPASKRRSLDGRRSQIETLSATGYVSVSTISAAKATMQIVKAEGDRSKSIDIEIRDELFVLESCADSTQTLLGIMNGLSPPMPPSKELKYRTEVVPVEDMLASFTGDAFATAKGDYGSDSDLPLGLDEGDMVDDEVPQNLEFVSSFYNPDPEAAYEGIADSMLEENLESLASPSVIREIGDKNLLESFEEQAQVAPGNMPLEYQDDHFGSKSTIGGTAHRPNTQHNTYELSNDTKLRTSPLRVRVRDVHIIWNLFDGYDWQHTRDVISHAVEEVQNKAAERLSRKDIRKSLDPGEEEESVIGDFLFNSIYIGIPANRDPNELARQVNHNLDELASETGSYATSTTSGSPSRQGHIPRPKTSKLRLRRSKHHKMAFELKGISADVVVFPPDSGETQSSIDVRVQDLEIFDHVPTSTWKKFATYMHDAGERESGTCMVHLEILNVKPVPNLAASEIILKATILPLRLHVDQDALDFITRFFEFKDDSTPAETSRSEPPFIQRVEVNSIRVRLDFKPKRVDYAGIRSGHTNEFMNFFILQESDMVLRHVIIYGVSGFDKLGKTLNNIWMPDVTQNQLPGVLAGLSPFRSLVNVGGGVRDLIVIPIREYKKDGRVVRSFQKGAVAFAKTTTSELVKLGAKLAIGTQTILQGAEDLLNPPPPPRADISSGWEDADSEEEEKKQISHYADQPLGLVQGLRGGYASLERDLLTAKDAVIAMPGEILESGTAGGAARAVLRNAPTVILRPAMGVSKAVGQTLMGATNSLDPGNRRRTEDKYKRY</sequence>
<dbReference type="GO" id="GO:0034727">
    <property type="term" value="P:piecemeal microautophagy of the nucleus"/>
    <property type="evidence" value="ECO:0007669"/>
    <property type="project" value="TreeGrafter"/>
</dbReference>
<feature type="region of interest" description="Disordered" evidence="13">
    <location>
        <begin position="104"/>
        <end position="166"/>
    </location>
</feature>
<evidence type="ECO:0000256" key="11">
    <source>
        <dbReference type="ARBA" id="ARBA00024615"/>
    </source>
</evidence>
<comment type="similarity">
    <text evidence="3">Belongs to the ATG2 family.</text>
</comment>
<evidence type="ECO:0000256" key="12">
    <source>
        <dbReference type="ARBA" id="ARBA00024631"/>
    </source>
</evidence>
<dbReference type="PANTHER" id="PTHR13190">
    <property type="entry name" value="AUTOPHAGY-RELATED 2, ISOFORM A"/>
    <property type="match status" value="1"/>
</dbReference>
<keyword evidence="8" id="KW-0445">Lipid transport</keyword>
<keyword evidence="15" id="KW-1185">Reference proteome</keyword>
<evidence type="ECO:0000256" key="6">
    <source>
        <dbReference type="ARBA" id="ARBA00022824"/>
    </source>
</evidence>
<evidence type="ECO:0000256" key="4">
    <source>
        <dbReference type="ARBA" id="ARBA00018070"/>
    </source>
</evidence>
<comment type="catalytic activity">
    <reaction evidence="10">
        <text>a 1,2-diacyl-sn-glycero-3-phospho-L-serine(in) = a 1,2-diacyl-sn-glycero-3-phospho-L-serine(out)</text>
        <dbReference type="Rhea" id="RHEA:38663"/>
        <dbReference type="ChEBI" id="CHEBI:57262"/>
    </reaction>
</comment>
<gene>
    <name evidence="14" type="ORF">OEA41_004867</name>
</gene>
<evidence type="ECO:0000256" key="2">
    <source>
        <dbReference type="ARBA" id="ARBA00004623"/>
    </source>
</evidence>
<dbReference type="EMBL" id="JASNWA010000010">
    <property type="protein sequence ID" value="KAK3168420.1"/>
    <property type="molecule type" value="Genomic_DNA"/>
</dbReference>
<keyword evidence="7" id="KW-0072">Autophagy</keyword>
<evidence type="ECO:0000256" key="9">
    <source>
        <dbReference type="ARBA" id="ARBA00023136"/>
    </source>
</evidence>
<feature type="region of interest" description="Disordered" evidence="13">
    <location>
        <begin position="1735"/>
        <end position="1758"/>
    </location>
</feature>
<feature type="region of interest" description="Disordered" evidence="13">
    <location>
        <begin position="703"/>
        <end position="743"/>
    </location>
</feature>
<comment type="subcellular location">
    <subcellularLocation>
        <location evidence="1">Endoplasmic reticulum membrane</location>
        <topology evidence="1">Peripheral membrane protein</topology>
    </subcellularLocation>
    <subcellularLocation>
        <location evidence="2">Preautophagosomal structure membrane</location>
        <topology evidence="2">Peripheral membrane protein</topology>
    </subcellularLocation>
</comment>
<feature type="region of interest" description="Disordered" evidence="13">
    <location>
        <begin position="332"/>
        <end position="402"/>
    </location>
</feature>
<dbReference type="InterPro" id="IPR026849">
    <property type="entry name" value="ATG2"/>
</dbReference>
<feature type="compositionally biased region" description="Polar residues" evidence="13">
    <location>
        <begin position="650"/>
        <end position="675"/>
    </location>
</feature>
<feature type="region of interest" description="Disordered" evidence="13">
    <location>
        <begin position="446"/>
        <end position="550"/>
    </location>
</feature>
<feature type="compositionally biased region" description="Polar residues" evidence="13">
    <location>
        <begin position="454"/>
        <end position="476"/>
    </location>
</feature>
<feature type="compositionally biased region" description="Polar residues" evidence="13">
    <location>
        <begin position="385"/>
        <end position="397"/>
    </location>
</feature>
<organism evidence="14 15">
    <name type="scientific">Lepraria neglecta</name>
    <dbReference type="NCBI Taxonomy" id="209136"/>
    <lineage>
        <taxon>Eukaryota</taxon>
        <taxon>Fungi</taxon>
        <taxon>Dikarya</taxon>
        <taxon>Ascomycota</taxon>
        <taxon>Pezizomycotina</taxon>
        <taxon>Lecanoromycetes</taxon>
        <taxon>OSLEUM clade</taxon>
        <taxon>Lecanoromycetidae</taxon>
        <taxon>Lecanorales</taxon>
        <taxon>Lecanorineae</taxon>
        <taxon>Stereocaulaceae</taxon>
        <taxon>Lepraria</taxon>
    </lineage>
</organism>
<dbReference type="GO" id="GO:0000422">
    <property type="term" value="P:autophagy of mitochondrion"/>
    <property type="evidence" value="ECO:0007669"/>
    <property type="project" value="TreeGrafter"/>
</dbReference>
<feature type="compositionally biased region" description="Low complexity" evidence="13">
    <location>
        <begin position="350"/>
        <end position="375"/>
    </location>
</feature>
<evidence type="ECO:0000256" key="7">
    <source>
        <dbReference type="ARBA" id="ARBA00023006"/>
    </source>
</evidence>
<dbReference type="Proteomes" id="UP001276659">
    <property type="component" value="Unassembled WGS sequence"/>
</dbReference>
<dbReference type="GO" id="GO:0032266">
    <property type="term" value="F:phosphatidylinositol-3-phosphate binding"/>
    <property type="evidence" value="ECO:0007669"/>
    <property type="project" value="TreeGrafter"/>
</dbReference>
<feature type="compositionally biased region" description="Low complexity" evidence="13">
    <location>
        <begin position="676"/>
        <end position="687"/>
    </location>
</feature>
<feature type="compositionally biased region" description="Basic and acidic residues" evidence="13">
    <location>
        <begin position="489"/>
        <end position="506"/>
    </location>
</feature>
<feature type="region of interest" description="Disordered" evidence="13">
    <location>
        <begin position="985"/>
        <end position="1015"/>
    </location>
</feature>
<accession>A0AAD9YZF5</accession>
<evidence type="ECO:0000256" key="3">
    <source>
        <dbReference type="ARBA" id="ARBA00009714"/>
    </source>
</evidence>
<dbReference type="GO" id="GO:0043495">
    <property type="term" value="F:protein-membrane adaptor activity"/>
    <property type="evidence" value="ECO:0007669"/>
    <property type="project" value="TreeGrafter"/>
</dbReference>
<dbReference type="GO" id="GO:0005789">
    <property type="term" value="C:endoplasmic reticulum membrane"/>
    <property type="evidence" value="ECO:0007669"/>
    <property type="project" value="UniProtKB-SubCell"/>
</dbReference>
<dbReference type="GO" id="GO:0034045">
    <property type="term" value="C:phagophore assembly site membrane"/>
    <property type="evidence" value="ECO:0007669"/>
    <property type="project" value="UniProtKB-SubCell"/>
</dbReference>
<dbReference type="GO" id="GO:0006869">
    <property type="term" value="P:lipid transport"/>
    <property type="evidence" value="ECO:0007669"/>
    <property type="project" value="UniProtKB-KW"/>
</dbReference>
<feature type="compositionally biased region" description="Low complexity" evidence="13">
    <location>
        <begin position="1735"/>
        <end position="1749"/>
    </location>
</feature>
<evidence type="ECO:0000313" key="14">
    <source>
        <dbReference type="EMBL" id="KAK3168420.1"/>
    </source>
</evidence>
<dbReference type="GO" id="GO:0061908">
    <property type="term" value="C:phagophore"/>
    <property type="evidence" value="ECO:0007669"/>
    <property type="project" value="TreeGrafter"/>
</dbReference>